<proteinExistence type="predicted"/>
<accession>A0ABW1KY06</accession>
<evidence type="ECO:0000313" key="3">
    <source>
        <dbReference type="Proteomes" id="UP001596116"/>
    </source>
</evidence>
<dbReference type="RefSeq" id="WP_379881779.1">
    <property type="nucleotide sequence ID" value="NZ_JBHPON010000002.1"/>
</dbReference>
<reference evidence="2 3" key="1">
    <citation type="submission" date="2024-09" db="EMBL/GenBank/DDBJ databases">
        <authorList>
            <person name="Zhang Z.-H."/>
        </authorList>
    </citation>
    <scope>NUCLEOTIDE SEQUENCE [LARGE SCALE GENOMIC DNA]</scope>
    <source>
        <strain evidence="2 3">HHTR114</strain>
    </source>
</reference>
<keyword evidence="3" id="KW-1185">Reference proteome</keyword>
<name>A0ABW1KY06_9PROT</name>
<dbReference type="EMBL" id="JBHPON010000002">
    <property type="protein sequence ID" value="MFC6036970.1"/>
    <property type="molecule type" value="Genomic_DNA"/>
</dbReference>
<gene>
    <name evidence="2" type="ORF">ACFMB1_15555</name>
</gene>
<feature type="coiled-coil region" evidence="1">
    <location>
        <begin position="46"/>
        <end position="73"/>
    </location>
</feature>
<evidence type="ECO:0000313" key="2">
    <source>
        <dbReference type="EMBL" id="MFC6036970.1"/>
    </source>
</evidence>
<protein>
    <recommendedName>
        <fullName evidence="4">DUF1843 domain-containing protein</fullName>
    </recommendedName>
</protein>
<evidence type="ECO:0000256" key="1">
    <source>
        <dbReference type="SAM" id="Coils"/>
    </source>
</evidence>
<comment type="caution">
    <text evidence="2">The sequence shown here is derived from an EMBL/GenBank/DDBJ whole genome shotgun (WGS) entry which is preliminary data.</text>
</comment>
<evidence type="ECO:0008006" key="4">
    <source>
        <dbReference type="Google" id="ProtNLM"/>
    </source>
</evidence>
<sequence length="73" mass="8022">MTQPFTIKTATLKIAADALSMVLDDDCGLSAKQSDALIKKANKILKLEKQNKLADAFQLATELENEIESLKNE</sequence>
<dbReference type="Proteomes" id="UP001596116">
    <property type="component" value="Unassembled WGS sequence"/>
</dbReference>
<keyword evidence="1" id="KW-0175">Coiled coil</keyword>
<organism evidence="2 3">
    <name type="scientific">Hyphococcus aureus</name>
    <dbReference type="NCBI Taxonomy" id="2666033"/>
    <lineage>
        <taxon>Bacteria</taxon>
        <taxon>Pseudomonadati</taxon>
        <taxon>Pseudomonadota</taxon>
        <taxon>Alphaproteobacteria</taxon>
        <taxon>Parvularculales</taxon>
        <taxon>Parvularculaceae</taxon>
        <taxon>Hyphococcus</taxon>
    </lineage>
</organism>